<evidence type="ECO:0008006" key="4">
    <source>
        <dbReference type="Google" id="ProtNLM"/>
    </source>
</evidence>
<evidence type="ECO:0000313" key="2">
    <source>
        <dbReference type="EMBL" id="CAH2008035.1"/>
    </source>
</evidence>
<protein>
    <recommendedName>
        <fullName evidence="4">MADF domain-containing protein</fullName>
    </recommendedName>
</protein>
<dbReference type="PANTHER" id="PTHR21505">
    <property type="entry name" value="MADF DOMAIN-CONTAINING PROTEIN-RELATED"/>
    <property type="match status" value="1"/>
</dbReference>
<proteinExistence type="predicted"/>
<dbReference type="AlphaFoldDB" id="A0A9P0M3G2"/>
<keyword evidence="3" id="KW-1185">Reference proteome</keyword>
<sequence>MNDPTLTVKIIKTKIKNLRSVYHSEVKKINSSKRSGSGAATVYSPSLPWFKEMHSFLGDTGDYQETIETAVDTEESSQDSRPTSANSNSNPLSPPSVSTVMSPPSTTDIAEEGTPSRSSKDTPARRKRRSIQEEPITSAVNRLENITSSINRQAEYDEFHFFGLNIAAQLRALPLDDALSVQTEIQTIITAARRRHLYPNLSTYSTSPIQIINSTPTFTNIQTNYLPDNMLTKINVSFEIISVLYLPAYNPSEPCIFHHKLLV</sequence>
<dbReference type="EMBL" id="CAKOFQ010007779">
    <property type="protein sequence ID" value="CAH2008035.1"/>
    <property type="molecule type" value="Genomic_DNA"/>
</dbReference>
<gene>
    <name evidence="2" type="ORF">ACAOBT_LOCUS29972</name>
</gene>
<feature type="compositionally biased region" description="Low complexity" evidence="1">
    <location>
        <begin position="84"/>
        <end position="107"/>
    </location>
</feature>
<evidence type="ECO:0000256" key="1">
    <source>
        <dbReference type="SAM" id="MobiDB-lite"/>
    </source>
</evidence>
<dbReference type="OrthoDB" id="8190343at2759"/>
<organism evidence="2 3">
    <name type="scientific">Acanthoscelides obtectus</name>
    <name type="common">Bean weevil</name>
    <name type="synonym">Bruchus obtectus</name>
    <dbReference type="NCBI Taxonomy" id="200917"/>
    <lineage>
        <taxon>Eukaryota</taxon>
        <taxon>Metazoa</taxon>
        <taxon>Ecdysozoa</taxon>
        <taxon>Arthropoda</taxon>
        <taxon>Hexapoda</taxon>
        <taxon>Insecta</taxon>
        <taxon>Pterygota</taxon>
        <taxon>Neoptera</taxon>
        <taxon>Endopterygota</taxon>
        <taxon>Coleoptera</taxon>
        <taxon>Polyphaga</taxon>
        <taxon>Cucujiformia</taxon>
        <taxon>Chrysomeloidea</taxon>
        <taxon>Chrysomelidae</taxon>
        <taxon>Bruchinae</taxon>
        <taxon>Bruchini</taxon>
        <taxon>Acanthoscelides</taxon>
    </lineage>
</organism>
<comment type="caution">
    <text evidence="2">The sequence shown here is derived from an EMBL/GenBank/DDBJ whole genome shotgun (WGS) entry which is preliminary data.</text>
</comment>
<reference evidence="2" key="1">
    <citation type="submission" date="2022-03" db="EMBL/GenBank/DDBJ databases">
        <authorList>
            <person name="Sayadi A."/>
        </authorList>
    </citation>
    <scope>NUCLEOTIDE SEQUENCE</scope>
</reference>
<feature type="region of interest" description="Disordered" evidence="1">
    <location>
        <begin position="70"/>
        <end position="136"/>
    </location>
</feature>
<name>A0A9P0M3G2_ACAOB</name>
<evidence type="ECO:0000313" key="3">
    <source>
        <dbReference type="Proteomes" id="UP001152888"/>
    </source>
</evidence>
<dbReference type="Proteomes" id="UP001152888">
    <property type="component" value="Unassembled WGS sequence"/>
</dbReference>
<dbReference type="PANTHER" id="PTHR21505:SF8">
    <property type="entry name" value="DPT-YFP REPRESSOR BY OVEREXPRESSION, ISOFORM D-RELATED"/>
    <property type="match status" value="1"/>
</dbReference>
<accession>A0A9P0M3G2</accession>